<dbReference type="OrthoDB" id="285761at2"/>
<dbReference type="RefSeq" id="WP_105337810.1">
    <property type="nucleotide sequence ID" value="NZ_PUHZ01000023.1"/>
</dbReference>
<dbReference type="Proteomes" id="UP000237819">
    <property type="component" value="Unassembled WGS sequence"/>
</dbReference>
<comment type="caution">
    <text evidence="2">The sequence shown here is derived from an EMBL/GenBank/DDBJ whole genome shotgun (WGS) entry which is preliminary data.</text>
</comment>
<evidence type="ECO:0000313" key="2">
    <source>
        <dbReference type="EMBL" id="PQO43524.1"/>
    </source>
</evidence>
<organism evidence="2 3">
    <name type="scientific">Blastopirellula marina</name>
    <dbReference type="NCBI Taxonomy" id="124"/>
    <lineage>
        <taxon>Bacteria</taxon>
        <taxon>Pseudomonadati</taxon>
        <taxon>Planctomycetota</taxon>
        <taxon>Planctomycetia</taxon>
        <taxon>Pirellulales</taxon>
        <taxon>Pirellulaceae</taxon>
        <taxon>Blastopirellula</taxon>
    </lineage>
</organism>
<reference evidence="2 3" key="1">
    <citation type="submission" date="2018-02" db="EMBL/GenBank/DDBJ databases">
        <title>Comparative genomes isolates from brazilian mangrove.</title>
        <authorList>
            <person name="Araujo J.E."/>
            <person name="Taketani R.G."/>
            <person name="Silva M.C.P."/>
            <person name="Loureco M.V."/>
            <person name="Andreote F.D."/>
        </authorList>
    </citation>
    <scope>NUCLEOTIDE SEQUENCE [LARGE SCALE GENOMIC DNA]</scope>
    <source>
        <strain evidence="2 3">Nap-Phe MGV</strain>
    </source>
</reference>
<dbReference type="EMBL" id="PUHZ01000023">
    <property type="protein sequence ID" value="PQO43524.1"/>
    <property type="molecule type" value="Genomic_DNA"/>
</dbReference>
<evidence type="ECO:0000256" key="1">
    <source>
        <dbReference type="SAM" id="MobiDB-lite"/>
    </source>
</evidence>
<dbReference type="AlphaFoldDB" id="A0A2S8GHN5"/>
<evidence type="ECO:0000313" key="3">
    <source>
        <dbReference type="Proteomes" id="UP000237819"/>
    </source>
</evidence>
<proteinExistence type="predicted"/>
<protein>
    <submittedName>
        <fullName evidence="2">Uncharacterized protein</fullName>
    </submittedName>
</protein>
<gene>
    <name evidence="2" type="ORF">C5Y93_23005</name>
</gene>
<feature type="compositionally biased region" description="Acidic residues" evidence="1">
    <location>
        <begin position="166"/>
        <end position="180"/>
    </location>
</feature>
<sequence length="189" mass="22035">MTDSFRDTQFSESLPLKPNIDHVMLSRWPQDGDDWIHPEDRQLAEGLIPSDRIFRRELQPNGYYQLSYGPLKIRVQPVMFDDAPEPVFEIDQFVKLKMAFDSDRTEAGRIYDIRYSQYHDAPQYYLIRGDMKSRTPYLADALELFTPEGQLREPDEFPVWNPPESDATESDTDSDPDSDFNADRYGDGI</sequence>
<name>A0A2S8GHN5_9BACT</name>
<feature type="region of interest" description="Disordered" evidence="1">
    <location>
        <begin position="149"/>
        <end position="189"/>
    </location>
</feature>
<accession>A0A2S8GHN5</accession>